<dbReference type="GO" id="GO:0006228">
    <property type="term" value="P:UTP biosynthetic process"/>
    <property type="evidence" value="ECO:0007669"/>
    <property type="project" value="InterPro"/>
</dbReference>
<name>A0A1X0QJB2_9MICR</name>
<dbReference type="Gene3D" id="3.30.70.141">
    <property type="entry name" value="Nucleoside diphosphate kinase-like domain"/>
    <property type="match status" value="1"/>
</dbReference>
<dbReference type="CDD" id="cd04413">
    <property type="entry name" value="NDPk_I"/>
    <property type="match status" value="1"/>
</dbReference>
<comment type="cofactor">
    <cofactor evidence="1">
        <name>Mg(2+)</name>
        <dbReference type="ChEBI" id="CHEBI:18420"/>
    </cofactor>
</comment>
<feature type="binding site" evidence="7">
    <location>
        <position position="59"/>
    </location>
    <ligand>
        <name>ATP</name>
        <dbReference type="ChEBI" id="CHEBI:30616"/>
    </ligand>
</feature>
<dbReference type="PANTHER" id="PTHR11349">
    <property type="entry name" value="NUCLEOSIDE DIPHOSPHATE KINASE"/>
    <property type="match status" value="1"/>
</dbReference>
<comment type="caution">
    <text evidence="10">The sequence shown here is derived from an EMBL/GenBank/DDBJ whole genome shotgun (WGS) entry which is preliminary data.</text>
</comment>
<keyword evidence="5" id="KW-0808">Transferase</keyword>
<keyword evidence="6" id="KW-0418">Kinase</keyword>
<dbReference type="InterPro" id="IPR034907">
    <property type="entry name" value="NDK-like_dom"/>
</dbReference>
<evidence type="ECO:0000256" key="1">
    <source>
        <dbReference type="ARBA" id="ARBA00001946"/>
    </source>
</evidence>
<feature type="binding site" evidence="7">
    <location>
        <position position="87"/>
    </location>
    <ligand>
        <name>ATP</name>
        <dbReference type="ChEBI" id="CHEBI:30616"/>
    </ligand>
</feature>
<evidence type="ECO:0000256" key="6">
    <source>
        <dbReference type="ARBA" id="ARBA00022777"/>
    </source>
</evidence>
<dbReference type="Pfam" id="PF00334">
    <property type="entry name" value="NDK"/>
    <property type="match status" value="1"/>
</dbReference>
<dbReference type="VEuPathDB" id="MicrosporidiaDB:HERIO_1677"/>
<dbReference type="Proteomes" id="UP000192501">
    <property type="component" value="Unassembled WGS sequence"/>
</dbReference>
<evidence type="ECO:0000256" key="8">
    <source>
        <dbReference type="RuleBase" id="RU004011"/>
    </source>
</evidence>
<proteinExistence type="inferred from homology"/>
<sequence length="149" mass="16949">MVLEQTFIICKPEAVKRRLVGEIISRFERKGLYINNIKFFKPTKEQVENHYEEHKDKPFFNKIVKSVSSGFVCAFVLEGNNAVSVARTLIGETNPVKSCPGSIRGDFGLNTGKNLIHGADSVESAKREIKIFMGELNKIEYFDEDLIYE</sequence>
<dbReference type="NCBIfam" id="NF001908">
    <property type="entry name" value="PRK00668.1"/>
    <property type="match status" value="1"/>
</dbReference>
<dbReference type="InterPro" id="IPR001564">
    <property type="entry name" value="Nucleoside_diP_kinase"/>
</dbReference>
<evidence type="ECO:0000256" key="5">
    <source>
        <dbReference type="ARBA" id="ARBA00022679"/>
    </source>
</evidence>
<dbReference type="FunFam" id="3.30.70.141:FF:000002">
    <property type="entry name" value="Nucleoside diphosphate kinase"/>
    <property type="match status" value="1"/>
</dbReference>
<evidence type="ECO:0000259" key="9">
    <source>
        <dbReference type="SMART" id="SM00562"/>
    </source>
</evidence>
<dbReference type="EC" id="2.7.4.6" evidence="3"/>
<feature type="binding site" evidence="7">
    <location>
        <position position="114"/>
    </location>
    <ligand>
        <name>ATP</name>
        <dbReference type="ChEBI" id="CHEBI:30616"/>
    </ligand>
</feature>
<evidence type="ECO:0000256" key="7">
    <source>
        <dbReference type="PROSITE-ProRule" id="PRU00706"/>
    </source>
</evidence>
<feature type="binding site" evidence="7">
    <location>
        <position position="11"/>
    </location>
    <ligand>
        <name>ATP</name>
        <dbReference type="ChEBI" id="CHEBI:30616"/>
    </ligand>
</feature>
<protein>
    <recommendedName>
        <fullName evidence="4">Nucleoside diphosphate kinase</fullName>
        <ecNumber evidence="3">2.7.4.6</ecNumber>
    </recommendedName>
</protein>
<dbReference type="InterPro" id="IPR036850">
    <property type="entry name" value="NDK-like_dom_sf"/>
</dbReference>
<feature type="domain" description="Nucleoside diphosphate kinase-like" evidence="9">
    <location>
        <begin position="3"/>
        <end position="140"/>
    </location>
</feature>
<dbReference type="VEuPathDB" id="MicrosporidiaDB:A0H76_81"/>
<dbReference type="SUPFAM" id="SSF54919">
    <property type="entry name" value="Nucleoside diphosphate kinase, NDK"/>
    <property type="match status" value="1"/>
</dbReference>
<dbReference type="HAMAP" id="MF_00451">
    <property type="entry name" value="NDP_kinase"/>
    <property type="match status" value="1"/>
</dbReference>
<evidence type="ECO:0000256" key="2">
    <source>
        <dbReference type="ARBA" id="ARBA00008142"/>
    </source>
</evidence>
<comment type="similarity">
    <text evidence="2 7 8">Belongs to the NDK family.</text>
</comment>
<dbReference type="SMART" id="SM00562">
    <property type="entry name" value="NDK"/>
    <property type="match status" value="1"/>
</dbReference>
<dbReference type="GO" id="GO:0004550">
    <property type="term" value="F:nucleoside diphosphate kinase activity"/>
    <property type="evidence" value="ECO:0007669"/>
    <property type="project" value="UniProtKB-EC"/>
</dbReference>
<evidence type="ECO:0000256" key="4">
    <source>
        <dbReference type="ARBA" id="ARBA00017632"/>
    </source>
</evidence>
<dbReference type="PROSITE" id="PS51374">
    <property type="entry name" value="NDPK_LIKE"/>
    <property type="match status" value="1"/>
</dbReference>
<accession>A0A1X0QJB2</accession>
<feature type="active site" description="Pros-phosphohistidine intermediate" evidence="7">
    <location>
        <position position="117"/>
    </location>
</feature>
<dbReference type="EMBL" id="LTAI01000104">
    <property type="protein sequence ID" value="ORD99841.1"/>
    <property type="molecule type" value="Genomic_DNA"/>
</dbReference>
<gene>
    <name evidence="10" type="primary">NDK</name>
    <name evidence="10" type="ORF">A0H76_81</name>
</gene>
<reference evidence="10 11" key="1">
    <citation type="journal article" date="2017" name="Environ. Microbiol.">
        <title>Decay of the glycolytic pathway and adaptation to intranuclear parasitism within Enterocytozoonidae microsporidia.</title>
        <authorList>
            <person name="Wiredu Boakye D."/>
            <person name="Jaroenlak P."/>
            <person name="Prachumwat A."/>
            <person name="Williams T.A."/>
            <person name="Bateman K.S."/>
            <person name="Itsathitphaisarn O."/>
            <person name="Sritunyalucksana K."/>
            <person name="Paszkiewicz K.H."/>
            <person name="Moore K.A."/>
            <person name="Stentiford G.D."/>
            <person name="Williams B.A."/>
        </authorList>
    </citation>
    <scope>NUCLEOTIDE SEQUENCE [LARGE SCALE GENOMIC DNA]</scope>
    <source>
        <strain evidence="11">canceri</strain>
    </source>
</reference>
<dbReference type="GO" id="GO:0006183">
    <property type="term" value="P:GTP biosynthetic process"/>
    <property type="evidence" value="ECO:0007669"/>
    <property type="project" value="InterPro"/>
</dbReference>
<organism evidence="10 11">
    <name type="scientific">Hepatospora eriocheir</name>
    <dbReference type="NCBI Taxonomy" id="1081669"/>
    <lineage>
        <taxon>Eukaryota</taxon>
        <taxon>Fungi</taxon>
        <taxon>Fungi incertae sedis</taxon>
        <taxon>Microsporidia</taxon>
        <taxon>Hepatosporidae</taxon>
        <taxon>Hepatospora</taxon>
    </lineage>
</organism>
<dbReference type="PRINTS" id="PR01243">
    <property type="entry name" value="NUCDPKINASE"/>
</dbReference>
<dbReference type="GO" id="GO:0006241">
    <property type="term" value="P:CTP biosynthetic process"/>
    <property type="evidence" value="ECO:0007669"/>
    <property type="project" value="InterPro"/>
</dbReference>
<dbReference type="AlphaFoldDB" id="A0A1X0QJB2"/>
<feature type="binding site" evidence="7">
    <location>
        <position position="93"/>
    </location>
    <ligand>
        <name>ATP</name>
        <dbReference type="ChEBI" id="CHEBI:30616"/>
    </ligand>
</feature>
<evidence type="ECO:0000313" key="10">
    <source>
        <dbReference type="EMBL" id="ORD99841.1"/>
    </source>
</evidence>
<evidence type="ECO:0000256" key="3">
    <source>
        <dbReference type="ARBA" id="ARBA00012966"/>
    </source>
</evidence>
<feature type="binding site" evidence="7">
    <location>
        <position position="104"/>
    </location>
    <ligand>
        <name>ATP</name>
        <dbReference type="ChEBI" id="CHEBI:30616"/>
    </ligand>
</feature>
<evidence type="ECO:0000313" key="11">
    <source>
        <dbReference type="Proteomes" id="UP000192501"/>
    </source>
</evidence>